<comment type="caution">
    <text evidence="7">The sequence shown here is derived from an EMBL/GenBank/DDBJ whole genome shotgun (WGS) entry which is preliminary data.</text>
</comment>
<evidence type="ECO:0000256" key="4">
    <source>
        <dbReference type="PROSITE-ProRule" id="PRU00207"/>
    </source>
</evidence>
<keyword evidence="8" id="KW-1185">Reference proteome</keyword>
<reference evidence="8" key="1">
    <citation type="journal article" date="2017" name="bioRxiv">
        <title>Comparative analysis of the genomes of Stylophora pistillata and Acropora digitifera provides evidence for extensive differences between species of corals.</title>
        <authorList>
            <person name="Voolstra C.R."/>
            <person name="Li Y."/>
            <person name="Liew Y.J."/>
            <person name="Baumgarten S."/>
            <person name="Zoccola D."/>
            <person name="Flot J.-F."/>
            <person name="Tambutte S."/>
            <person name="Allemand D."/>
            <person name="Aranda M."/>
        </authorList>
    </citation>
    <scope>NUCLEOTIDE SEQUENCE [LARGE SCALE GENOMIC DNA]</scope>
</reference>
<keyword evidence="5" id="KW-0175">Coiled coil</keyword>
<dbReference type="EMBL" id="LSMT01000157">
    <property type="protein sequence ID" value="PFX25172.1"/>
    <property type="molecule type" value="Genomic_DNA"/>
</dbReference>
<dbReference type="PANTHER" id="PTHR10131:SF94">
    <property type="entry name" value="TNF RECEPTOR-ASSOCIATED FACTOR 4"/>
    <property type="match status" value="1"/>
</dbReference>
<dbReference type="SUPFAM" id="SSF49599">
    <property type="entry name" value="TRAF domain-like"/>
    <property type="match status" value="1"/>
</dbReference>
<keyword evidence="3 4" id="KW-0862">Zinc</keyword>
<evidence type="ECO:0000313" key="7">
    <source>
        <dbReference type="EMBL" id="PFX25172.1"/>
    </source>
</evidence>
<gene>
    <name evidence="7" type="primary">TRAF4</name>
    <name evidence="7" type="ORF">AWC38_SpisGene10188</name>
</gene>
<dbReference type="PROSITE" id="PS50145">
    <property type="entry name" value="ZF_TRAF"/>
    <property type="match status" value="1"/>
</dbReference>
<sequence>MLNEDNPLVHGQLDKDPDDLEFYGVDPDGPTPFEDINNNVIVPPVTLPVEHQSVQTKVLERIDPLMSSMQIGIDIYINIHQIMQMSRTADSLLGVEAEQFPSTSDNYQKYPQGLKCCRLDSRESDDSEEGSGQLFCPGDRKPLPENGGYFPDLALERKILSMKALCNHKEYGCDWEDELRHFQHHLSECGNRIVPCDCCNKKTRLWLKKKHELECPYFLIDCPKKCGVEKMCRKMMESHIKDDCPMTMVSCPFQDVGCSFNDQRRNLMEHCDKFISDHLIRTQKELQNTKEELEEAPEDIRGLRVQNLTLTKRINECQRSSSTFRDEVKEQLEKNADKFGELEAEIISVNERQSI</sequence>
<evidence type="ECO:0000256" key="2">
    <source>
        <dbReference type="ARBA" id="ARBA00022771"/>
    </source>
</evidence>
<evidence type="ECO:0000256" key="1">
    <source>
        <dbReference type="ARBA" id="ARBA00022723"/>
    </source>
</evidence>
<keyword evidence="1 4" id="KW-0479">Metal-binding</keyword>
<keyword evidence="2 4" id="KW-0863">Zinc-finger</keyword>
<proteinExistence type="predicted"/>
<dbReference type="OrthoDB" id="5947712at2759"/>
<evidence type="ECO:0000313" key="8">
    <source>
        <dbReference type="Proteomes" id="UP000225706"/>
    </source>
</evidence>
<dbReference type="Pfam" id="PF02176">
    <property type="entry name" value="zf-TRAF"/>
    <property type="match status" value="1"/>
</dbReference>
<dbReference type="STRING" id="50429.A0A2B4S9G2"/>
<feature type="domain" description="TRAF-type" evidence="6">
    <location>
        <begin position="211"/>
        <end position="258"/>
    </location>
</feature>
<dbReference type="InterPro" id="IPR013083">
    <property type="entry name" value="Znf_RING/FYVE/PHD"/>
</dbReference>
<dbReference type="Gene3D" id="3.30.40.10">
    <property type="entry name" value="Zinc/RING finger domain, C3HC4 (zinc finger)"/>
    <property type="match status" value="1"/>
</dbReference>
<organism evidence="7 8">
    <name type="scientific">Stylophora pistillata</name>
    <name type="common">Smooth cauliflower coral</name>
    <dbReference type="NCBI Taxonomy" id="50429"/>
    <lineage>
        <taxon>Eukaryota</taxon>
        <taxon>Metazoa</taxon>
        <taxon>Cnidaria</taxon>
        <taxon>Anthozoa</taxon>
        <taxon>Hexacorallia</taxon>
        <taxon>Scleractinia</taxon>
        <taxon>Astrocoeniina</taxon>
        <taxon>Pocilloporidae</taxon>
        <taxon>Stylophora</taxon>
    </lineage>
</organism>
<evidence type="ECO:0000256" key="5">
    <source>
        <dbReference type="SAM" id="Coils"/>
    </source>
</evidence>
<dbReference type="Proteomes" id="UP000225706">
    <property type="component" value="Unassembled WGS sequence"/>
</dbReference>
<dbReference type="PANTHER" id="PTHR10131">
    <property type="entry name" value="TNF RECEPTOR ASSOCIATED FACTOR"/>
    <property type="match status" value="1"/>
</dbReference>
<evidence type="ECO:0000259" key="6">
    <source>
        <dbReference type="PROSITE" id="PS50145"/>
    </source>
</evidence>
<name>A0A2B4S9G2_STYPI</name>
<dbReference type="AlphaFoldDB" id="A0A2B4S9G2"/>
<accession>A0A2B4S9G2</accession>
<dbReference type="InterPro" id="IPR001293">
    <property type="entry name" value="Znf_TRAF"/>
</dbReference>
<feature type="zinc finger region" description="TRAF-type" evidence="4">
    <location>
        <begin position="211"/>
        <end position="258"/>
    </location>
</feature>
<protein>
    <submittedName>
        <fullName evidence="7">TNF receptor-associated factor 4</fullName>
    </submittedName>
</protein>
<feature type="coiled-coil region" evidence="5">
    <location>
        <begin position="276"/>
        <end position="345"/>
    </location>
</feature>
<dbReference type="GO" id="GO:0043122">
    <property type="term" value="P:regulation of canonical NF-kappaB signal transduction"/>
    <property type="evidence" value="ECO:0007669"/>
    <property type="project" value="TreeGrafter"/>
</dbReference>
<evidence type="ECO:0000256" key="3">
    <source>
        <dbReference type="ARBA" id="ARBA00022833"/>
    </source>
</evidence>
<dbReference type="GO" id="GO:0008270">
    <property type="term" value="F:zinc ion binding"/>
    <property type="evidence" value="ECO:0007669"/>
    <property type="project" value="UniProtKB-KW"/>
</dbReference>
<keyword evidence="7" id="KW-0675">Receptor</keyword>